<gene>
    <name evidence="2" type="ORF">QWY31_08590</name>
</gene>
<keyword evidence="3" id="KW-1185">Reference proteome</keyword>
<evidence type="ECO:0000313" key="3">
    <source>
        <dbReference type="Proteomes" id="UP001168552"/>
    </source>
</evidence>
<comment type="caution">
    <text evidence="2">The sequence shown here is derived from an EMBL/GenBank/DDBJ whole genome shotgun (WGS) entry which is preliminary data.</text>
</comment>
<keyword evidence="1" id="KW-1133">Transmembrane helix</keyword>
<dbReference type="EMBL" id="JAUHJS010000004">
    <property type="protein sequence ID" value="MDN4165556.1"/>
    <property type="molecule type" value="Genomic_DNA"/>
</dbReference>
<evidence type="ECO:0000256" key="1">
    <source>
        <dbReference type="SAM" id="Phobius"/>
    </source>
</evidence>
<feature type="transmembrane region" description="Helical" evidence="1">
    <location>
        <begin position="153"/>
        <end position="182"/>
    </location>
</feature>
<dbReference type="RefSeq" id="WP_320004088.1">
    <property type="nucleotide sequence ID" value="NZ_JAUHJS010000004.1"/>
</dbReference>
<feature type="transmembrane region" description="Helical" evidence="1">
    <location>
        <begin position="238"/>
        <end position="258"/>
    </location>
</feature>
<feature type="transmembrane region" description="Helical" evidence="1">
    <location>
        <begin position="293"/>
        <end position="312"/>
    </location>
</feature>
<feature type="transmembrane region" description="Helical" evidence="1">
    <location>
        <begin position="189"/>
        <end position="209"/>
    </location>
</feature>
<accession>A0ABT8F532</accession>
<feature type="transmembrane region" description="Helical" evidence="1">
    <location>
        <begin position="270"/>
        <end position="287"/>
    </location>
</feature>
<protein>
    <submittedName>
        <fullName evidence="2">DUF6427 family protein</fullName>
    </submittedName>
</protein>
<keyword evidence="1" id="KW-0472">Membrane</keyword>
<feature type="transmembrane region" description="Helical" evidence="1">
    <location>
        <begin position="68"/>
        <end position="92"/>
    </location>
</feature>
<organism evidence="2 3">
    <name type="scientific">Shiella aurantiaca</name>
    <dbReference type="NCBI Taxonomy" id="3058365"/>
    <lineage>
        <taxon>Bacteria</taxon>
        <taxon>Pseudomonadati</taxon>
        <taxon>Bacteroidota</taxon>
        <taxon>Cytophagia</taxon>
        <taxon>Cytophagales</taxon>
        <taxon>Shiellaceae</taxon>
        <taxon>Shiella</taxon>
    </lineage>
</organism>
<name>A0ABT8F532_9BACT</name>
<feature type="transmembrane region" description="Helical" evidence="1">
    <location>
        <begin position="104"/>
        <end position="133"/>
    </location>
</feature>
<sequence>MSLFVLLMLLRLPVFISNMGLSLPELNWMLVGEKMSEGAILYKGVKENIGPLAAFVYWLVDEVVGRSYFTYQLLGALLLFGQAAIFNAMLLGNKAYNENSYVPALIYVILGLSFYNLSTLSPQLMATTFYLLALNNVYQRIGQKVDDYTILRTGLFLGIAIHFHIGGVLFVLATLASLLIFTGTILRRYLLLVYGLLLPFAFSAAYFYWHDAFNDYSINFLYAPLIDFQENYYLSVPTLLYIGAVPSVFFILSVLKVIQTNRFVNYQQRVQQTMVFVFIICFFMAVVDTEKGSSVLLPFIVPMAFFITHYLLLIKKRWKQELTFALFFLSVLYLSYDSFYQWGLTQDLIQTESTLVKPSKYGKWVNGKRIAVWGEDLSAYQEAQLAGPFLNWNISRLQLESPAYYDNLSTIYAGYYQDLPEVIIDEKNIMPTLSPYIPLLKNHYLRQGNTPVYLYKR</sequence>
<keyword evidence="1" id="KW-0812">Transmembrane</keyword>
<proteinExistence type="predicted"/>
<dbReference type="Proteomes" id="UP001168552">
    <property type="component" value="Unassembled WGS sequence"/>
</dbReference>
<reference evidence="2" key="1">
    <citation type="submission" date="2023-06" db="EMBL/GenBank/DDBJ databases">
        <title>Cytophagales bacterium Strain LB-30, isolated from soil.</title>
        <authorList>
            <person name="Liu B."/>
        </authorList>
    </citation>
    <scope>NUCLEOTIDE SEQUENCE</scope>
    <source>
        <strain evidence="2">LB-30</strain>
    </source>
</reference>
<evidence type="ECO:0000313" key="2">
    <source>
        <dbReference type="EMBL" id="MDN4165556.1"/>
    </source>
</evidence>